<evidence type="ECO:0000313" key="2">
    <source>
        <dbReference type="EMBL" id="MBL0706134.1"/>
    </source>
</evidence>
<dbReference type="Proteomes" id="UP000639051">
    <property type="component" value="Unassembled WGS sequence"/>
</dbReference>
<accession>A0ABS1K3N5</accession>
<dbReference type="RefSeq" id="WP_201896930.1">
    <property type="nucleotide sequence ID" value="NZ_BNCM01000011.1"/>
</dbReference>
<keyword evidence="3" id="KW-1185">Reference proteome</keyword>
<dbReference type="SUPFAM" id="SSF56801">
    <property type="entry name" value="Acetyl-CoA synthetase-like"/>
    <property type="match status" value="1"/>
</dbReference>
<dbReference type="PANTHER" id="PTHR42921">
    <property type="entry name" value="ACETOACETYL-COA SYNTHETASE"/>
    <property type="match status" value="1"/>
</dbReference>
<proteinExistence type="predicted"/>
<dbReference type="InterPro" id="IPR025110">
    <property type="entry name" value="AMP-bd_C"/>
</dbReference>
<dbReference type="InterPro" id="IPR045851">
    <property type="entry name" value="AMP-bd_C_sf"/>
</dbReference>
<name>A0ABS1K3N5_9MICC</name>
<evidence type="ECO:0000313" key="3">
    <source>
        <dbReference type="Proteomes" id="UP000639051"/>
    </source>
</evidence>
<organism evidence="2 3">
    <name type="scientific">Sinomonas cellulolyticus</name>
    <dbReference type="NCBI Taxonomy" id="2801916"/>
    <lineage>
        <taxon>Bacteria</taxon>
        <taxon>Bacillati</taxon>
        <taxon>Actinomycetota</taxon>
        <taxon>Actinomycetes</taxon>
        <taxon>Micrococcales</taxon>
        <taxon>Micrococcaceae</taxon>
        <taxon>Sinomonas</taxon>
    </lineage>
</organism>
<protein>
    <recommendedName>
        <fullName evidence="1">AMP-binding enzyme C-terminal domain-containing protein</fullName>
    </recommendedName>
</protein>
<gene>
    <name evidence="2" type="ORF">JJE72_11540</name>
</gene>
<comment type="caution">
    <text evidence="2">The sequence shown here is derived from an EMBL/GenBank/DDBJ whole genome shotgun (WGS) entry which is preliminary data.</text>
</comment>
<feature type="domain" description="AMP-binding enzyme C-terminal" evidence="1">
    <location>
        <begin position="108"/>
        <end position="180"/>
    </location>
</feature>
<dbReference type="Gene3D" id="3.30.300.30">
    <property type="match status" value="1"/>
</dbReference>
<dbReference type="PANTHER" id="PTHR42921:SF1">
    <property type="entry name" value="ACETOACETYL-COA SYNTHETASE"/>
    <property type="match status" value="1"/>
</dbReference>
<dbReference type="EMBL" id="JAERRC010000028">
    <property type="protein sequence ID" value="MBL0706134.1"/>
    <property type="molecule type" value="Genomic_DNA"/>
</dbReference>
<dbReference type="Pfam" id="PF13193">
    <property type="entry name" value="AMP-binding_C"/>
    <property type="match status" value="1"/>
</dbReference>
<evidence type="ECO:0000259" key="1">
    <source>
        <dbReference type="Pfam" id="PF13193"/>
    </source>
</evidence>
<reference evidence="2 3" key="1">
    <citation type="submission" date="2021-01" db="EMBL/GenBank/DDBJ databases">
        <title>Genome public.</title>
        <authorList>
            <person name="Liu C."/>
            <person name="Sun Q."/>
        </authorList>
    </citation>
    <scope>NUCLEOTIDE SEQUENCE [LARGE SCALE GENOMIC DNA]</scope>
    <source>
        <strain evidence="2 3">JC656</strain>
    </source>
</reference>
<sequence>MGRTRGSGVSTVGRPLDPALSARVGRVWGVMFDFDGCLLLSDQPSGLFFWGDEDGAKYRGSYFEKFPGVWVQGDWITETPRGAFVVHGRSDATLNRQGVRLGSADIYNALQHVPEVRDAMVLGIEEPGGGYYMPLFVVLDDGVELTEERKAKITGTIRERTSARHVPDEVIAAPRVPITHALKKVEVPVKKLFAGMDPSHAVNRGSLANPDVVVWYEEQARAYRARAQR</sequence>